<dbReference type="Pfam" id="PF13476">
    <property type="entry name" value="AAA_23"/>
    <property type="match status" value="1"/>
</dbReference>
<protein>
    <recommendedName>
        <fullName evidence="2">Rad50/SbcC-type AAA domain-containing protein</fullName>
    </recommendedName>
</protein>
<dbReference type="PANTHER" id="PTHR32114">
    <property type="entry name" value="ABC TRANSPORTER ABCH.3"/>
    <property type="match status" value="1"/>
</dbReference>
<dbReference type="AlphaFoldDB" id="A0A382TLW1"/>
<evidence type="ECO:0000259" key="2">
    <source>
        <dbReference type="Pfam" id="PF13476"/>
    </source>
</evidence>
<dbReference type="InterPro" id="IPR038729">
    <property type="entry name" value="Rad50/SbcC_AAA"/>
</dbReference>
<keyword evidence="1" id="KW-0175">Coiled coil</keyword>
<feature type="domain" description="Rad50/SbcC-type AAA" evidence="2">
    <location>
        <begin position="10"/>
        <end position="97"/>
    </location>
</feature>
<name>A0A382TLW1_9ZZZZ</name>
<dbReference type="SUPFAM" id="SSF52540">
    <property type="entry name" value="P-loop containing nucleoside triphosphate hydrolases"/>
    <property type="match status" value="1"/>
</dbReference>
<evidence type="ECO:0000256" key="1">
    <source>
        <dbReference type="SAM" id="Coils"/>
    </source>
</evidence>
<accession>A0A382TLW1</accession>
<dbReference type="Gene3D" id="3.40.50.300">
    <property type="entry name" value="P-loop containing nucleotide triphosphate hydrolases"/>
    <property type="match status" value="1"/>
</dbReference>
<dbReference type="PANTHER" id="PTHR32114:SF2">
    <property type="entry name" value="ABC TRANSPORTER ABCH.3"/>
    <property type="match status" value="1"/>
</dbReference>
<evidence type="ECO:0000313" key="3">
    <source>
        <dbReference type="EMBL" id="SVD22477.1"/>
    </source>
</evidence>
<feature type="non-terminal residue" evidence="3">
    <location>
        <position position="249"/>
    </location>
</feature>
<dbReference type="GO" id="GO:0016887">
    <property type="term" value="F:ATP hydrolysis activity"/>
    <property type="evidence" value="ECO:0007669"/>
    <property type="project" value="InterPro"/>
</dbReference>
<dbReference type="InterPro" id="IPR027417">
    <property type="entry name" value="P-loop_NTPase"/>
</dbReference>
<proteinExistence type="predicted"/>
<reference evidence="3" key="1">
    <citation type="submission" date="2018-05" db="EMBL/GenBank/DDBJ databases">
        <authorList>
            <person name="Lanie J.A."/>
            <person name="Ng W.-L."/>
            <person name="Kazmierczak K.M."/>
            <person name="Andrzejewski T.M."/>
            <person name="Davidsen T.M."/>
            <person name="Wayne K.J."/>
            <person name="Tettelin H."/>
            <person name="Glass J.I."/>
            <person name="Rusch D."/>
            <person name="Podicherti R."/>
            <person name="Tsui H.-C.T."/>
            <person name="Winkler M.E."/>
        </authorList>
    </citation>
    <scope>NUCLEOTIDE SEQUENCE</scope>
</reference>
<feature type="coiled-coil region" evidence="1">
    <location>
        <begin position="208"/>
        <end position="242"/>
    </location>
</feature>
<dbReference type="GO" id="GO:0006302">
    <property type="term" value="P:double-strand break repair"/>
    <property type="evidence" value="ECO:0007669"/>
    <property type="project" value="InterPro"/>
</dbReference>
<gene>
    <name evidence="3" type="ORF">METZ01_LOCUS375331</name>
</gene>
<organism evidence="3">
    <name type="scientific">marine metagenome</name>
    <dbReference type="NCBI Taxonomy" id="408172"/>
    <lineage>
        <taxon>unclassified sequences</taxon>
        <taxon>metagenomes</taxon>
        <taxon>ecological metagenomes</taxon>
    </lineage>
</organism>
<sequence>MPASINLRRMSVTGWKAIREPLEIEFDGESWLIHGENEVGKSSIFSALRFALFENPDARGVWSANWVNNQSPEAVVEVELLIDGDPFTIIKTRSAAGNGNTRLFEGIGAARIERSTGREGVNEILDLVGARPRSRRGDDEIPSDWGILAWLLAPQGMDSVSPARQQGTQTLGLERAVTEEMLDVQEILEDSLVGELTPKGQEKAGSTLLAAFDEVAEAEQRVEEIDRRRVEYTEVLQDARRKEDVIVKT</sequence>
<dbReference type="EMBL" id="UINC01137249">
    <property type="protein sequence ID" value="SVD22477.1"/>
    <property type="molecule type" value="Genomic_DNA"/>
</dbReference>